<dbReference type="AlphaFoldDB" id="A0A6N7S769"/>
<dbReference type="OrthoDB" id="9807778at2"/>
<dbReference type="GO" id="GO:0005886">
    <property type="term" value="C:plasma membrane"/>
    <property type="evidence" value="ECO:0007669"/>
    <property type="project" value="TreeGrafter"/>
</dbReference>
<evidence type="ECO:0000256" key="2">
    <source>
        <dbReference type="ARBA" id="ARBA00022676"/>
    </source>
</evidence>
<dbReference type="Proteomes" id="UP000433575">
    <property type="component" value="Unassembled WGS sequence"/>
</dbReference>
<evidence type="ECO:0000256" key="8">
    <source>
        <dbReference type="SAM" id="Phobius"/>
    </source>
</evidence>
<dbReference type="PANTHER" id="PTHR48090">
    <property type="entry name" value="UNDECAPRENYL-PHOSPHATE 4-DEOXY-4-FORMAMIDO-L-ARABINOSE TRANSFERASE-RELATED"/>
    <property type="match status" value="1"/>
</dbReference>
<dbReference type="InterPro" id="IPR001173">
    <property type="entry name" value="Glyco_trans_2-like"/>
</dbReference>
<organism evidence="10 12">
    <name type="scientific">Holdemania massiliensis</name>
    <dbReference type="NCBI Taxonomy" id="1468449"/>
    <lineage>
        <taxon>Bacteria</taxon>
        <taxon>Bacillati</taxon>
        <taxon>Bacillota</taxon>
        <taxon>Erysipelotrichia</taxon>
        <taxon>Erysipelotrichales</taxon>
        <taxon>Erysipelotrichaceae</taxon>
        <taxon>Holdemania</taxon>
    </lineage>
</organism>
<keyword evidence="5" id="KW-0448">Lipopolysaccharide biosynthesis</keyword>
<dbReference type="Gene3D" id="3.90.550.10">
    <property type="entry name" value="Spore Coat Polysaccharide Biosynthesis Protein SpsA, Chain A"/>
    <property type="match status" value="1"/>
</dbReference>
<evidence type="ECO:0000313" key="13">
    <source>
        <dbReference type="Proteomes" id="UP000480929"/>
    </source>
</evidence>
<accession>A0A6N7S769</accession>
<dbReference type="InterPro" id="IPR029044">
    <property type="entry name" value="Nucleotide-diphossugar_trans"/>
</dbReference>
<feature type="domain" description="Glycosyltransferase 2-like" evidence="9">
    <location>
        <begin position="5"/>
        <end position="137"/>
    </location>
</feature>
<dbReference type="SUPFAM" id="SSF53448">
    <property type="entry name" value="Nucleotide-diphospho-sugar transferases"/>
    <property type="match status" value="1"/>
</dbReference>
<dbReference type="GO" id="GO:0009103">
    <property type="term" value="P:lipopolysaccharide biosynthetic process"/>
    <property type="evidence" value="ECO:0007669"/>
    <property type="project" value="UniProtKB-KW"/>
</dbReference>
<sequence length="313" mass="36190">MPKVSIVIPCYFNEMNIKETYEVLLQDVLDKRADIDFEIIFVDDGSKDKTLDEIRKVQQLDIRVKIVKLSRNFGEFRAIVAGMSQASGDAIAVMSADLQDPPYLITEMIHYWQEGEKVVIAARSKRDEPWIKNFFANTYYKIVRKLVIADYPKQGFDFFLMDRSVADILVNMQEKNSSIYVQLIWTGFKPKIIEYTRKAREAGKSMWSYKKRIDLFIDTFIVFSHTPIRWISGFGFLMSVSGFISALLLVYDKLAHGSDVAGWTSLMVVVLVLAGVQMIMLGVIGEYMWRNLDESRKRPLYIIDEIIEVKNNE</sequence>
<name>A0A6N7S769_9FIRM</name>
<comment type="caution">
    <text evidence="10">The sequence shown here is derived from an EMBL/GenBank/DDBJ whole genome shotgun (WGS) entry which is preliminary data.</text>
</comment>
<evidence type="ECO:0000256" key="5">
    <source>
        <dbReference type="ARBA" id="ARBA00022985"/>
    </source>
</evidence>
<protein>
    <submittedName>
        <fullName evidence="10">Glycosyltransferase</fullName>
    </submittedName>
</protein>
<gene>
    <name evidence="11" type="ORF">GKD88_09655</name>
    <name evidence="10" type="ORF">GKE08_09855</name>
</gene>
<feature type="transmembrane region" description="Helical" evidence="8">
    <location>
        <begin position="263"/>
        <end position="289"/>
    </location>
</feature>
<keyword evidence="3 10" id="KW-0808">Transferase</keyword>
<keyword evidence="4 8" id="KW-0812">Transmembrane</keyword>
<keyword evidence="7 8" id="KW-0472">Membrane</keyword>
<keyword evidence="2" id="KW-0328">Glycosyltransferase</keyword>
<keyword evidence="13" id="KW-1185">Reference proteome</keyword>
<evidence type="ECO:0000256" key="6">
    <source>
        <dbReference type="ARBA" id="ARBA00022989"/>
    </source>
</evidence>
<feature type="transmembrane region" description="Helical" evidence="8">
    <location>
        <begin position="230"/>
        <end position="251"/>
    </location>
</feature>
<evidence type="ECO:0000256" key="3">
    <source>
        <dbReference type="ARBA" id="ARBA00022679"/>
    </source>
</evidence>
<dbReference type="EMBL" id="WKPJ01000013">
    <property type="protein sequence ID" value="MSA89629.1"/>
    <property type="molecule type" value="Genomic_DNA"/>
</dbReference>
<keyword evidence="6 8" id="KW-1133">Transmembrane helix</keyword>
<evidence type="ECO:0000313" key="11">
    <source>
        <dbReference type="EMBL" id="MSC33384.1"/>
    </source>
</evidence>
<evidence type="ECO:0000256" key="1">
    <source>
        <dbReference type="ARBA" id="ARBA00022475"/>
    </source>
</evidence>
<dbReference type="InterPro" id="IPR050256">
    <property type="entry name" value="Glycosyltransferase_2"/>
</dbReference>
<evidence type="ECO:0000259" key="9">
    <source>
        <dbReference type="Pfam" id="PF00535"/>
    </source>
</evidence>
<proteinExistence type="predicted"/>
<dbReference type="PANTHER" id="PTHR48090:SF3">
    <property type="entry name" value="UNDECAPRENYL-PHOSPHATE 4-DEOXY-4-FORMAMIDO-L-ARABINOSE TRANSFERASE"/>
    <property type="match status" value="1"/>
</dbReference>
<keyword evidence="1" id="KW-1003">Cell membrane</keyword>
<reference evidence="12 13" key="1">
    <citation type="journal article" date="2019" name="Nat. Med.">
        <title>A library of human gut bacterial isolates paired with longitudinal multiomics data enables mechanistic microbiome research.</title>
        <authorList>
            <person name="Poyet M."/>
            <person name="Groussin M."/>
            <person name="Gibbons S.M."/>
            <person name="Avila-Pacheco J."/>
            <person name="Jiang X."/>
            <person name="Kearney S.M."/>
            <person name="Perrotta A.R."/>
            <person name="Berdy B."/>
            <person name="Zhao S."/>
            <person name="Lieberman T.D."/>
            <person name="Swanson P.K."/>
            <person name="Smith M."/>
            <person name="Roesemann S."/>
            <person name="Alexander J.E."/>
            <person name="Rich S.A."/>
            <person name="Livny J."/>
            <person name="Vlamakis H."/>
            <person name="Clish C."/>
            <person name="Bullock K."/>
            <person name="Deik A."/>
            <person name="Scott J."/>
            <person name="Pierce K.A."/>
            <person name="Xavier R.J."/>
            <person name="Alm E.J."/>
        </authorList>
    </citation>
    <scope>NUCLEOTIDE SEQUENCE [LARGE SCALE GENOMIC DNA]</scope>
    <source>
        <strain evidence="10 12">BIOML-A4</strain>
        <strain evidence="11 13">BIOML-A5</strain>
    </source>
</reference>
<dbReference type="EMBL" id="WKPI01000015">
    <property type="protein sequence ID" value="MSC33384.1"/>
    <property type="molecule type" value="Genomic_DNA"/>
</dbReference>
<evidence type="ECO:0000313" key="10">
    <source>
        <dbReference type="EMBL" id="MSA89629.1"/>
    </source>
</evidence>
<dbReference type="CDD" id="cd04187">
    <property type="entry name" value="DPM1_like_bac"/>
    <property type="match status" value="1"/>
</dbReference>
<dbReference type="Pfam" id="PF00535">
    <property type="entry name" value="Glycos_transf_2"/>
    <property type="match status" value="1"/>
</dbReference>
<dbReference type="GeneID" id="42458100"/>
<dbReference type="RefSeq" id="WP_020226329.1">
    <property type="nucleotide sequence ID" value="NZ_AP031450.1"/>
</dbReference>
<evidence type="ECO:0000313" key="12">
    <source>
        <dbReference type="Proteomes" id="UP000433575"/>
    </source>
</evidence>
<evidence type="ECO:0000256" key="7">
    <source>
        <dbReference type="ARBA" id="ARBA00023136"/>
    </source>
</evidence>
<evidence type="ECO:0000256" key="4">
    <source>
        <dbReference type="ARBA" id="ARBA00022692"/>
    </source>
</evidence>
<dbReference type="GO" id="GO:0016757">
    <property type="term" value="F:glycosyltransferase activity"/>
    <property type="evidence" value="ECO:0007669"/>
    <property type="project" value="UniProtKB-KW"/>
</dbReference>
<dbReference type="Proteomes" id="UP000480929">
    <property type="component" value="Unassembled WGS sequence"/>
</dbReference>